<dbReference type="AlphaFoldDB" id="A0A841V9R4"/>
<proteinExistence type="predicted"/>
<dbReference type="InterPro" id="IPR013424">
    <property type="entry name" value="Ice-binding_C"/>
</dbReference>
<protein>
    <submittedName>
        <fullName evidence="1">PEP-CTERM sorting domain-containing protein</fullName>
    </submittedName>
</protein>
<comment type="caution">
    <text evidence="1">The sequence shown here is derived from an EMBL/GenBank/DDBJ whole genome shotgun (WGS) entry which is preliminary data.</text>
</comment>
<gene>
    <name evidence="1" type="ORF">H0901_22105</name>
</gene>
<dbReference type="EMBL" id="JACEGC010000185">
    <property type="protein sequence ID" value="MBC1197869.1"/>
    <property type="molecule type" value="Genomic_DNA"/>
</dbReference>
<dbReference type="NCBIfam" id="TIGR02595">
    <property type="entry name" value="PEP_CTERM"/>
    <property type="match status" value="1"/>
</dbReference>
<sequence>MSANLFNAAIATTSYQSFTITQFTTSPALPPATTPEPSALVGLGAVVGLGASFKRRRAQADKN</sequence>
<evidence type="ECO:0000313" key="1">
    <source>
        <dbReference type="EMBL" id="MBC1197869.1"/>
    </source>
</evidence>
<name>A0A841V9R4_MICAE</name>
<organism evidence="1 2">
    <name type="scientific">Microcystis aeruginosa BLCC-F158</name>
    <dbReference type="NCBI Taxonomy" id="2755316"/>
    <lineage>
        <taxon>Bacteria</taxon>
        <taxon>Bacillati</taxon>
        <taxon>Cyanobacteriota</taxon>
        <taxon>Cyanophyceae</taxon>
        <taxon>Oscillatoriophycideae</taxon>
        <taxon>Chroococcales</taxon>
        <taxon>Microcystaceae</taxon>
        <taxon>Microcystis</taxon>
    </lineage>
</organism>
<reference evidence="1 2" key="1">
    <citation type="submission" date="2020-07" db="EMBL/GenBank/DDBJ databases">
        <title>Genomes of two Microcystis aeruginosa (Cyanobacteria) strains from Florida (USA) with disparate toxicogenic potential.</title>
        <authorList>
            <person name="Lefler F.W."/>
            <person name="Barbosa M."/>
            <person name="Berthold D.E."/>
            <person name="Laughinghouse H.D. IV."/>
        </authorList>
    </citation>
    <scope>NUCLEOTIDE SEQUENCE [LARGE SCALE GENOMIC DNA]</scope>
    <source>
        <strain evidence="1 2">BLCCF158</strain>
    </source>
</reference>
<evidence type="ECO:0000313" key="2">
    <source>
        <dbReference type="Proteomes" id="UP000525432"/>
    </source>
</evidence>
<accession>A0A841V9R4</accession>
<dbReference type="Proteomes" id="UP000525432">
    <property type="component" value="Unassembled WGS sequence"/>
</dbReference>
<dbReference type="InterPro" id="IPR026374">
    <property type="entry name" value="Cyano_PEP"/>
</dbReference>
<dbReference type="NCBIfam" id="TIGR04155">
    <property type="entry name" value="cyano_PEP"/>
    <property type="match status" value="1"/>
</dbReference>